<evidence type="ECO:0000256" key="1">
    <source>
        <dbReference type="SAM" id="MobiDB-lite"/>
    </source>
</evidence>
<dbReference type="EMBL" id="CM029037">
    <property type="protein sequence ID" value="KAG2657212.1"/>
    <property type="molecule type" value="Genomic_DNA"/>
</dbReference>
<sequence>MHPTVSLSPPPPSASGSEKGGHRSASFAHVLGSLSPPGPRAPSLLRVPPWPRRSPPALSSRRALVGPSEAELLAAEGRWKASFLPAAGELPGATEGELPPGGGRAPRCGGGRASSRRRVSS</sequence>
<accession>A0A8T0X6N3</accession>
<evidence type="ECO:0000313" key="2">
    <source>
        <dbReference type="EMBL" id="KAG2657212.1"/>
    </source>
</evidence>
<keyword evidence="3" id="KW-1185">Reference proteome</keyword>
<name>A0A8T0X6N3_PANVG</name>
<reference evidence="2" key="1">
    <citation type="submission" date="2020-05" db="EMBL/GenBank/DDBJ databases">
        <title>WGS assembly of Panicum virgatum.</title>
        <authorList>
            <person name="Lovell J.T."/>
            <person name="Jenkins J."/>
            <person name="Shu S."/>
            <person name="Juenger T.E."/>
            <person name="Schmutz J."/>
        </authorList>
    </citation>
    <scope>NUCLEOTIDE SEQUENCE</scope>
    <source>
        <strain evidence="2">AP13</strain>
    </source>
</reference>
<feature type="compositionally biased region" description="Gly residues" evidence="1">
    <location>
        <begin position="99"/>
        <end position="112"/>
    </location>
</feature>
<organism evidence="2 3">
    <name type="scientific">Panicum virgatum</name>
    <name type="common">Blackwell switchgrass</name>
    <dbReference type="NCBI Taxonomy" id="38727"/>
    <lineage>
        <taxon>Eukaryota</taxon>
        <taxon>Viridiplantae</taxon>
        <taxon>Streptophyta</taxon>
        <taxon>Embryophyta</taxon>
        <taxon>Tracheophyta</taxon>
        <taxon>Spermatophyta</taxon>
        <taxon>Magnoliopsida</taxon>
        <taxon>Liliopsida</taxon>
        <taxon>Poales</taxon>
        <taxon>Poaceae</taxon>
        <taxon>PACMAD clade</taxon>
        <taxon>Panicoideae</taxon>
        <taxon>Panicodae</taxon>
        <taxon>Paniceae</taxon>
        <taxon>Panicinae</taxon>
        <taxon>Panicum</taxon>
        <taxon>Panicum sect. Hiantes</taxon>
    </lineage>
</organism>
<feature type="region of interest" description="Disordered" evidence="1">
    <location>
        <begin position="1"/>
        <end position="64"/>
    </location>
</feature>
<feature type="compositionally biased region" description="Low complexity" evidence="1">
    <location>
        <begin position="55"/>
        <end position="64"/>
    </location>
</feature>
<feature type="region of interest" description="Disordered" evidence="1">
    <location>
        <begin position="89"/>
        <end position="121"/>
    </location>
</feature>
<comment type="caution">
    <text evidence="2">The sequence shown here is derived from an EMBL/GenBank/DDBJ whole genome shotgun (WGS) entry which is preliminary data.</text>
</comment>
<gene>
    <name evidence="2" type="ORF">PVAP13_1KG187277</name>
</gene>
<dbReference type="AlphaFoldDB" id="A0A8T0X6N3"/>
<evidence type="ECO:0000313" key="3">
    <source>
        <dbReference type="Proteomes" id="UP000823388"/>
    </source>
</evidence>
<protein>
    <submittedName>
        <fullName evidence="2">Uncharacterized protein</fullName>
    </submittedName>
</protein>
<dbReference type="Proteomes" id="UP000823388">
    <property type="component" value="Chromosome 1K"/>
</dbReference>
<proteinExistence type="predicted"/>